<proteinExistence type="predicted"/>
<evidence type="ECO:0000313" key="2">
    <source>
        <dbReference type="EMBL" id="MCT4372278.1"/>
    </source>
</evidence>
<feature type="domain" description="Integrase catalytic" evidence="1">
    <location>
        <begin position="1"/>
        <end position="88"/>
    </location>
</feature>
<evidence type="ECO:0000313" key="3">
    <source>
        <dbReference type="Proteomes" id="UP000217448"/>
    </source>
</evidence>
<dbReference type="Gene3D" id="3.30.420.10">
    <property type="entry name" value="Ribonuclease H-like superfamily/Ribonuclease H"/>
    <property type="match status" value="1"/>
</dbReference>
<accession>A0ABT2KQB7</accession>
<evidence type="ECO:0000259" key="1">
    <source>
        <dbReference type="PROSITE" id="PS50994"/>
    </source>
</evidence>
<dbReference type="RefSeq" id="WP_141244447.1">
    <property type="nucleotide sequence ID" value="NZ_NTHN02000041.1"/>
</dbReference>
<organism evidence="2 3">
    <name type="scientific">Alloyangia mangrovi</name>
    <dbReference type="NCBI Taxonomy" id="1779329"/>
    <lineage>
        <taxon>Bacteria</taxon>
        <taxon>Pseudomonadati</taxon>
        <taxon>Pseudomonadota</taxon>
        <taxon>Alphaproteobacteria</taxon>
        <taxon>Rhodobacterales</taxon>
        <taxon>Roseobacteraceae</taxon>
        <taxon>Alloyangia</taxon>
    </lineage>
</organism>
<dbReference type="PROSITE" id="PS50994">
    <property type="entry name" value="INTEGRASE"/>
    <property type="match status" value="1"/>
</dbReference>
<protein>
    <submittedName>
        <fullName evidence="2">Integrase core domain-containing protein</fullName>
    </submittedName>
</protein>
<comment type="caution">
    <text evidence="2">The sequence shown here is derived from an EMBL/GenBank/DDBJ whole genome shotgun (WGS) entry which is preliminary data.</text>
</comment>
<dbReference type="InterPro" id="IPR001584">
    <property type="entry name" value="Integrase_cat-core"/>
</dbReference>
<dbReference type="InterPro" id="IPR036397">
    <property type="entry name" value="RNaseH_sf"/>
</dbReference>
<reference evidence="3" key="1">
    <citation type="submission" date="2023-07" db="EMBL/GenBank/DDBJ databases">
        <title>Yangia mangrovi SAOS 153D genome.</title>
        <authorList>
            <person name="Verma A."/>
            <person name="Pal Y."/>
            <person name="Sundharam S."/>
            <person name="Bisht B."/>
            <person name="Srinivasan K."/>
        </authorList>
    </citation>
    <scope>NUCLEOTIDE SEQUENCE [LARGE SCALE GENOMIC DNA]</scope>
    <source>
        <strain evidence="3">SAOS 153D</strain>
    </source>
</reference>
<gene>
    <name evidence="2" type="ORF">CLG85_018935</name>
</gene>
<name>A0ABT2KQB7_9RHOB</name>
<dbReference type="EMBL" id="NTHN02000041">
    <property type="protein sequence ID" value="MCT4372278.1"/>
    <property type="molecule type" value="Genomic_DNA"/>
</dbReference>
<dbReference type="InterPro" id="IPR012337">
    <property type="entry name" value="RNaseH-like_sf"/>
</dbReference>
<keyword evidence="3" id="KW-1185">Reference proteome</keyword>
<dbReference type="Pfam" id="PF13683">
    <property type="entry name" value="rve_3"/>
    <property type="match status" value="1"/>
</dbReference>
<dbReference type="Proteomes" id="UP000217448">
    <property type="component" value="Unassembled WGS sequence"/>
</dbReference>
<sequence>MYYGLAFTSHHFTIIVCNYGLKQEFITPHCPQQNGMVERFVRVLKEQCVRRHRSDSPSAIGDWIAFYNNRRSHQALAMVHPPRHSDYQLNLSKFCRVKTSS</sequence>
<dbReference type="SUPFAM" id="SSF53098">
    <property type="entry name" value="Ribonuclease H-like"/>
    <property type="match status" value="1"/>
</dbReference>